<dbReference type="AlphaFoldDB" id="A0A1F4XKD3"/>
<evidence type="ECO:0000313" key="1">
    <source>
        <dbReference type="EMBL" id="OGC82172.1"/>
    </source>
</evidence>
<proteinExistence type="predicted"/>
<accession>A0A1F4XKD3</accession>
<protein>
    <submittedName>
        <fullName evidence="1">Uncharacterized protein</fullName>
    </submittedName>
</protein>
<dbReference type="STRING" id="1817814.A2V81_01585"/>
<organism evidence="1 2">
    <name type="scientific">Candidatus Abawacabacteria bacterium RBG_16_42_10</name>
    <dbReference type="NCBI Taxonomy" id="1817814"/>
    <lineage>
        <taxon>Bacteria</taxon>
        <taxon>Candidatus Abawacaibacteriota</taxon>
    </lineage>
</organism>
<name>A0A1F4XKD3_9BACT</name>
<sequence>MDKTCKNCSQHFEVSDEDMKFYERVSPFIKGTTYLIPPPTFCPLCRQQRRMSWRNERKLYNRKCDFSGRPIVSIYSADKPYKVYESKVWWSDDFDGKKYARDFDFLRPFFEQLRELQLVVPRLALFGKKGENSEYTNHADQLKNCYLVMNGGNSENCFYANWVVNCRDCMDSSYVDGCELCYECTYCNTCYNCQFAYHCDDCRDSRFVYDCKGVSKSVLCVGLRNKSYCILNEQYSKEEFEKKIKEFSTASYTELQILQKSFQELLLKHPHRALFLNNSENCSGQNIFNSKNCQQCFFLYDSQDCKYCYNSAVNITDSYDIYETGINCELQIETHACNRSKYIGFSNASYDNNNIWYSDNCHNSSYLFGCIGLKKDQYCILNKQYSREEYERLVPKIIEHMKKSNEYGEFFPTSMSPFAYNETVAHDAISMTKEQVEAKNWHWYEDALGGDYQGEKARIPDTIEDVEDDILEKILTCETCQKHYRIIRQELNFYRQQKITLPRQCVDCRHRVRTKNHYQFTLFPRNCAKCNFGIQTTYASDQPETVYCEKCYLETVY</sequence>
<dbReference type="Proteomes" id="UP000177614">
    <property type="component" value="Unassembled WGS sequence"/>
</dbReference>
<reference evidence="1 2" key="1">
    <citation type="journal article" date="2016" name="Nat. Commun.">
        <title>Thousands of microbial genomes shed light on interconnected biogeochemical processes in an aquifer system.</title>
        <authorList>
            <person name="Anantharaman K."/>
            <person name="Brown C.T."/>
            <person name="Hug L.A."/>
            <person name="Sharon I."/>
            <person name="Castelle C.J."/>
            <person name="Probst A.J."/>
            <person name="Thomas B.C."/>
            <person name="Singh A."/>
            <person name="Wilkins M.J."/>
            <person name="Karaoz U."/>
            <person name="Brodie E.L."/>
            <person name="Williams K.H."/>
            <person name="Hubbard S.S."/>
            <person name="Banfield J.F."/>
        </authorList>
    </citation>
    <scope>NUCLEOTIDE SEQUENCE [LARGE SCALE GENOMIC DNA]</scope>
</reference>
<gene>
    <name evidence="1" type="ORF">A2V81_01585</name>
</gene>
<evidence type="ECO:0000313" key="2">
    <source>
        <dbReference type="Proteomes" id="UP000177614"/>
    </source>
</evidence>
<comment type="caution">
    <text evidence="1">The sequence shown here is derived from an EMBL/GenBank/DDBJ whole genome shotgun (WGS) entry which is preliminary data.</text>
</comment>
<dbReference type="EMBL" id="MEWR01000010">
    <property type="protein sequence ID" value="OGC82172.1"/>
    <property type="molecule type" value="Genomic_DNA"/>
</dbReference>